<evidence type="ECO:0000313" key="2">
    <source>
        <dbReference type="Proteomes" id="UP000324222"/>
    </source>
</evidence>
<dbReference type="AlphaFoldDB" id="A0A5B7DYI5"/>
<accession>A0A5B7DYI5</accession>
<reference evidence="1 2" key="1">
    <citation type="submission" date="2019-05" db="EMBL/GenBank/DDBJ databases">
        <title>Another draft genome of Portunus trituberculatus and its Hox gene families provides insights of decapod evolution.</title>
        <authorList>
            <person name="Jeong J.-H."/>
            <person name="Song I."/>
            <person name="Kim S."/>
            <person name="Choi T."/>
            <person name="Kim D."/>
            <person name="Ryu S."/>
            <person name="Kim W."/>
        </authorList>
    </citation>
    <scope>NUCLEOTIDE SEQUENCE [LARGE SCALE GENOMIC DNA]</scope>
    <source>
        <tissue evidence="1">Muscle</tissue>
    </source>
</reference>
<evidence type="ECO:0000313" key="1">
    <source>
        <dbReference type="EMBL" id="MPC26043.1"/>
    </source>
</evidence>
<name>A0A5B7DYI5_PORTR</name>
<protein>
    <submittedName>
        <fullName evidence="1">Uncharacterized protein</fullName>
    </submittedName>
</protein>
<dbReference type="EMBL" id="VSRR010001547">
    <property type="protein sequence ID" value="MPC26043.1"/>
    <property type="molecule type" value="Genomic_DNA"/>
</dbReference>
<dbReference type="Proteomes" id="UP000324222">
    <property type="component" value="Unassembled WGS sequence"/>
</dbReference>
<sequence length="100" mass="10390">MITASIDKVVVVVVVVAAAGAGRVERLLLPSGRGLTLPVAITTSQTGLHDQTPSAEHGECPSLVTCTARLPPPLLCVHSGRIHTDRLGVKRALVLPSRLA</sequence>
<proteinExistence type="predicted"/>
<organism evidence="1 2">
    <name type="scientific">Portunus trituberculatus</name>
    <name type="common">Swimming crab</name>
    <name type="synonym">Neptunus trituberculatus</name>
    <dbReference type="NCBI Taxonomy" id="210409"/>
    <lineage>
        <taxon>Eukaryota</taxon>
        <taxon>Metazoa</taxon>
        <taxon>Ecdysozoa</taxon>
        <taxon>Arthropoda</taxon>
        <taxon>Crustacea</taxon>
        <taxon>Multicrustacea</taxon>
        <taxon>Malacostraca</taxon>
        <taxon>Eumalacostraca</taxon>
        <taxon>Eucarida</taxon>
        <taxon>Decapoda</taxon>
        <taxon>Pleocyemata</taxon>
        <taxon>Brachyura</taxon>
        <taxon>Eubrachyura</taxon>
        <taxon>Portunoidea</taxon>
        <taxon>Portunidae</taxon>
        <taxon>Portuninae</taxon>
        <taxon>Portunus</taxon>
    </lineage>
</organism>
<gene>
    <name evidence="1" type="ORF">E2C01_019172</name>
</gene>
<comment type="caution">
    <text evidence="1">The sequence shown here is derived from an EMBL/GenBank/DDBJ whole genome shotgun (WGS) entry which is preliminary data.</text>
</comment>
<keyword evidence="2" id="KW-1185">Reference proteome</keyword>